<evidence type="ECO:0000259" key="8">
    <source>
        <dbReference type="Pfam" id="PF02397"/>
    </source>
</evidence>
<organism evidence="9 10">
    <name type="scientific">Georgenia alba</name>
    <dbReference type="NCBI Taxonomy" id="2233858"/>
    <lineage>
        <taxon>Bacteria</taxon>
        <taxon>Bacillati</taxon>
        <taxon>Actinomycetota</taxon>
        <taxon>Actinomycetes</taxon>
        <taxon>Micrococcales</taxon>
        <taxon>Bogoriellaceae</taxon>
        <taxon>Georgenia</taxon>
    </lineage>
</organism>
<proteinExistence type="inferred from homology"/>
<evidence type="ECO:0000256" key="4">
    <source>
        <dbReference type="ARBA" id="ARBA00022692"/>
    </source>
</evidence>
<accession>A0ABW2Q878</accession>
<sequence>MATTESRLEPGDLLAEVPEGRVVAAPWFDKYRYAIFVTDLVMIVAALLIAQHTRFGSVYGNVVAGPFAIDYGVAGLVIELIWVVALTATDSRSKRVIGAGLEEYRRVLSATFATFGLVAVTSYLLEMEFSRFYFVVALPVGVLLLLCGRLGWRMVLTSLRKQGRAMTGAVVIGDQAEVEHTLHQLRRHPESGYKPVAVALVGSESEEYRADPMLEVLPRIARADIPSLANDPRIAAVMIAGSMPRSQIRQLAWDLENSAVEMIMVSRLTDVAGPRTHISPIDGLPMVHVDLPQYSGVNVVAKRAMDIVFAGIALLLLLPLFAVVAIAIKLDDRGPVLFTQERIGQNGRPFTIHKFRTMAVDAEARMADLIAQHGGRALLFKLENDPRVTRVGAFLRKYSIDELPQFWDVLVGSMSVVGPRPQVAREVEQYEEHVHRRLLTKPGITGLWQVSGRSSLSVDESVRLDLRYVENWSISGDIILILKTIRAVLRPDGAY</sequence>
<protein>
    <submittedName>
        <fullName evidence="9">Sugar transferase</fullName>
        <ecNumber evidence="9">2.7.8.-</ecNumber>
    </submittedName>
</protein>
<evidence type="ECO:0000256" key="7">
    <source>
        <dbReference type="SAM" id="Phobius"/>
    </source>
</evidence>
<dbReference type="RefSeq" id="WP_382392253.1">
    <property type="nucleotide sequence ID" value="NZ_JBHTCQ010000001.1"/>
</dbReference>
<evidence type="ECO:0000256" key="3">
    <source>
        <dbReference type="ARBA" id="ARBA00022679"/>
    </source>
</evidence>
<dbReference type="EMBL" id="JBHTCQ010000001">
    <property type="protein sequence ID" value="MFC7404653.1"/>
    <property type="molecule type" value="Genomic_DNA"/>
</dbReference>
<feature type="transmembrane region" description="Helical" evidence="7">
    <location>
        <begin position="107"/>
        <end position="125"/>
    </location>
</feature>
<keyword evidence="6 7" id="KW-0472">Membrane</keyword>
<keyword evidence="3 9" id="KW-0808">Transferase</keyword>
<evidence type="ECO:0000256" key="6">
    <source>
        <dbReference type="ARBA" id="ARBA00023136"/>
    </source>
</evidence>
<dbReference type="Pfam" id="PF02397">
    <property type="entry name" value="Bac_transf"/>
    <property type="match status" value="1"/>
</dbReference>
<gene>
    <name evidence="9" type="ORF">ACFQQL_05990</name>
</gene>
<feature type="transmembrane region" description="Helical" evidence="7">
    <location>
        <begin position="62"/>
        <end position="86"/>
    </location>
</feature>
<evidence type="ECO:0000313" key="10">
    <source>
        <dbReference type="Proteomes" id="UP001596455"/>
    </source>
</evidence>
<evidence type="ECO:0000256" key="2">
    <source>
        <dbReference type="ARBA" id="ARBA00006464"/>
    </source>
</evidence>
<dbReference type="PANTHER" id="PTHR30576:SF10">
    <property type="entry name" value="SLL5057 PROTEIN"/>
    <property type="match status" value="1"/>
</dbReference>
<evidence type="ECO:0000256" key="5">
    <source>
        <dbReference type="ARBA" id="ARBA00022989"/>
    </source>
</evidence>
<dbReference type="InterPro" id="IPR017475">
    <property type="entry name" value="EPS_sugar_tfrase"/>
</dbReference>
<dbReference type="PANTHER" id="PTHR30576">
    <property type="entry name" value="COLANIC BIOSYNTHESIS UDP-GLUCOSE LIPID CARRIER TRANSFERASE"/>
    <property type="match status" value="1"/>
</dbReference>
<feature type="transmembrane region" description="Helical" evidence="7">
    <location>
        <begin position="307"/>
        <end position="328"/>
    </location>
</feature>
<comment type="similarity">
    <text evidence="2">Belongs to the bacterial sugar transferase family.</text>
</comment>
<dbReference type="GO" id="GO:0016740">
    <property type="term" value="F:transferase activity"/>
    <property type="evidence" value="ECO:0007669"/>
    <property type="project" value="UniProtKB-KW"/>
</dbReference>
<feature type="domain" description="Bacterial sugar transferase" evidence="8">
    <location>
        <begin position="302"/>
        <end position="489"/>
    </location>
</feature>
<evidence type="ECO:0000256" key="1">
    <source>
        <dbReference type="ARBA" id="ARBA00004141"/>
    </source>
</evidence>
<dbReference type="InterPro" id="IPR003362">
    <property type="entry name" value="Bact_transf"/>
</dbReference>
<evidence type="ECO:0000313" key="9">
    <source>
        <dbReference type="EMBL" id="MFC7404653.1"/>
    </source>
</evidence>
<keyword evidence="10" id="KW-1185">Reference proteome</keyword>
<dbReference type="Proteomes" id="UP001596455">
    <property type="component" value="Unassembled WGS sequence"/>
</dbReference>
<feature type="transmembrane region" description="Helical" evidence="7">
    <location>
        <begin position="131"/>
        <end position="152"/>
    </location>
</feature>
<dbReference type="NCBIfam" id="TIGR03025">
    <property type="entry name" value="EPS_sugtrans"/>
    <property type="match status" value="1"/>
</dbReference>
<reference evidence="10" key="1">
    <citation type="journal article" date="2019" name="Int. J. Syst. Evol. Microbiol.">
        <title>The Global Catalogue of Microorganisms (GCM) 10K type strain sequencing project: providing services to taxonomists for standard genome sequencing and annotation.</title>
        <authorList>
            <consortium name="The Broad Institute Genomics Platform"/>
            <consortium name="The Broad Institute Genome Sequencing Center for Infectious Disease"/>
            <person name="Wu L."/>
            <person name="Ma J."/>
        </authorList>
    </citation>
    <scope>NUCLEOTIDE SEQUENCE [LARGE SCALE GENOMIC DNA]</scope>
    <source>
        <strain evidence="10">JCM 1490</strain>
    </source>
</reference>
<feature type="transmembrane region" description="Helical" evidence="7">
    <location>
        <begin position="31"/>
        <end position="50"/>
    </location>
</feature>
<keyword evidence="4 7" id="KW-0812">Transmembrane</keyword>
<comment type="subcellular location">
    <subcellularLocation>
        <location evidence="1">Membrane</location>
        <topology evidence="1">Multi-pass membrane protein</topology>
    </subcellularLocation>
</comment>
<dbReference type="EC" id="2.7.8.-" evidence="9"/>
<name>A0ABW2Q878_9MICO</name>
<dbReference type="Pfam" id="PF13727">
    <property type="entry name" value="CoA_binding_3"/>
    <property type="match status" value="1"/>
</dbReference>
<comment type="caution">
    <text evidence="9">The sequence shown here is derived from an EMBL/GenBank/DDBJ whole genome shotgun (WGS) entry which is preliminary data.</text>
</comment>
<keyword evidence="5 7" id="KW-1133">Transmembrane helix</keyword>